<dbReference type="Pfam" id="PF00652">
    <property type="entry name" value="Ricin_B_lectin"/>
    <property type="match status" value="1"/>
</dbReference>
<gene>
    <name evidence="7" type="ORF">MOP44_19910</name>
</gene>
<dbReference type="GO" id="GO:0016020">
    <property type="term" value="C:membrane"/>
    <property type="evidence" value="ECO:0007669"/>
    <property type="project" value="GOC"/>
</dbReference>
<dbReference type="SMART" id="SM00458">
    <property type="entry name" value="RICIN"/>
    <property type="match status" value="1"/>
</dbReference>
<dbReference type="InterPro" id="IPR000772">
    <property type="entry name" value="Ricin_B_lectin"/>
</dbReference>
<dbReference type="SUPFAM" id="SSF51445">
    <property type="entry name" value="(Trans)glycosidases"/>
    <property type="match status" value="1"/>
</dbReference>
<dbReference type="GO" id="GO:0006665">
    <property type="term" value="P:sphingolipid metabolic process"/>
    <property type="evidence" value="ECO:0007669"/>
    <property type="project" value="InterPro"/>
</dbReference>
<dbReference type="SUPFAM" id="SSF51011">
    <property type="entry name" value="Glycosyl hydrolase domain"/>
    <property type="match status" value="1"/>
</dbReference>
<evidence type="ECO:0000256" key="4">
    <source>
        <dbReference type="RuleBase" id="RU361188"/>
    </source>
</evidence>
<feature type="domain" description="Ricin B lectin" evidence="6">
    <location>
        <begin position="416"/>
        <end position="558"/>
    </location>
</feature>
<dbReference type="InterPro" id="IPR017853">
    <property type="entry name" value="GH"/>
</dbReference>
<evidence type="ECO:0000313" key="7">
    <source>
        <dbReference type="EMBL" id="UWZ82822.1"/>
    </source>
</evidence>
<evidence type="ECO:0000256" key="2">
    <source>
        <dbReference type="ARBA" id="ARBA00022729"/>
    </source>
</evidence>
<proteinExistence type="inferred from homology"/>
<dbReference type="CDD" id="cd00161">
    <property type="entry name" value="beta-trefoil_Ricin-like"/>
    <property type="match status" value="1"/>
</dbReference>
<keyword evidence="3 4" id="KW-0378">Hydrolase</keyword>
<evidence type="ECO:0000256" key="1">
    <source>
        <dbReference type="ARBA" id="ARBA00005382"/>
    </source>
</evidence>
<dbReference type="Gene3D" id="2.80.10.50">
    <property type="match status" value="1"/>
</dbReference>
<dbReference type="PROSITE" id="PS50231">
    <property type="entry name" value="RICIN_B_LECTIN"/>
    <property type="match status" value="1"/>
</dbReference>
<accession>A0A9J7BPG9</accession>
<dbReference type="Proteomes" id="UP001059380">
    <property type="component" value="Chromosome"/>
</dbReference>
<dbReference type="RefSeq" id="WP_260792069.1">
    <property type="nucleotide sequence ID" value="NZ_CP093313.1"/>
</dbReference>
<dbReference type="InterPro" id="IPR001139">
    <property type="entry name" value="Glyco_hydro_30"/>
</dbReference>
<evidence type="ECO:0000313" key="8">
    <source>
        <dbReference type="Proteomes" id="UP001059380"/>
    </source>
</evidence>
<reference evidence="7" key="1">
    <citation type="submission" date="2021-04" db="EMBL/GenBank/DDBJ databases">
        <title>Phylogenetic analysis of Acidobacteriaceae.</title>
        <authorList>
            <person name="Qiu L."/>
            <person name="Zhang Q."/>
        </authorList>
    </citation>
    <scope>NUCLEOTIDE SEQUENCE</scope>
    <source>
        <strain evidence="7">DSM 25168</strain>
    </source>
</reference>
<dbReference type="AlphaFoldDB" id="A0A9J7BPG9"/>
<sequence length="561" mass="60294">MKNTLPFAVVVLTAAFACASVVTAQGTAYVDFGSSQQSIAGFGGASAWLSLSSSQVTTLYDSGPGHLGLSVLRVRIDPGGQANWGTELSNAKLAKSHGAIVIATPWTPPASMKSNGSTVGGSLNASQYGAYASYLQSYVNYMSSNGASLYAISMQNEPDANVTYESCFWTGAQMDTWTANNASTLSIPLFMPESESFTTSYSDPALNDTNAVSHIGAIGGHLYGVSPSYYTNAFNHGKQVWMTEHYIDGTGIGNALSVAKEINDSMAVANYSMYVWWWLTDLPSQNSYIGLIDANGNVKPAGWALAQYARFIRPGYVRSNATYNPTTNVYVTAYKGSGSYVIVAINMGTAGVNQPFTIQNQSIGSLTPYQTSASALSMQQLATVYTANNSTFTGYLPPQSITTYVAQGSTGGTINTSAWYQVVNKTSGMCADDNGNSTTPGTALIQWPCGSGKYNQEWQFRPASTTGYYDVFNRNASSLVWDDYNFGASNGTNVDLWTYISGQSNQQWQSTYLGNGLWTFKNLNSGLCLDNTGSTTQGQQMWQWQCQSGNTNQQFQLVQQP</sequence>
<feature type="chain" id="PRO_5039890522" evidence="5">
    <location>
        <begin position="25"/>
        <end position="561"/>
    </location>
</feature>
<dbReference type="KEGG" id="orp:MOP44_19910"/>
<keyword evidence="8" id="KW-1185">Reference proteome</keyword>
<dbReference type="Gene3D" id="2.60.40.1180">
    <property type="entry name" value="Golgi alpha-mannosidase II"/>
    <property type="match status" value="1"/>
</dbReference>
<keyword evidence="4" id="KW-0326">Glycosidase</keyword>
<evidence type="ECO:0000256" key="3">
    <source>
        <dbReference type="ARBA" id="ARBA00022801"/>
    </source>
</evidence>
<evidence type="ECO:0000259" key="6">
    <source>
        <dbReference type="SMART" id="SM00458"/>
    </source>
</evidence>
<keyword evidence="2 5" id="KW-0732">Signal</keyword>
<dbReference type="InterPro" id="IPR033453">
    <property type="entry name" value="Glyco_hydro_30_TIM-barrel"/>
</dbReference>
<dbReference type="PROSITE" id="PS51257">
    <property type="entry name" value="PROKAR_LIPOPROTEIN"/>
    <property type="match status" value="1"/>
</dbReference>
<feature type="signal peptide" evidence="5">
    <location>
        <begin position="1"/>
        <end position="24"/>
    </location>
</feature>
<evidence type="ECO:0000256" key="5">
    <source>
        <dbReference type="SAM" id="SignalP"/>
    </source>
</evidence>
<dbReference type="Gene3D" id="3.20.20.80">
    <property type="entry name" value="Glycosidases"/>
    <property type="match status" value="1"/>
</dbReference>
<comment type="similarity">
    <text evidence="1 4">Belongs to the glycosyl hydrolase 30 family.</text>
</comment>
<organism evidence="7 8">
    <name type="scientific">Occallatibacter riparius</name>
    <dbReference type="NCBI Taxonomy" id="1002689"/>
    <lineage>
        <taxon>Bacteria</taxon>
        <taxon>Pseudomonadati</taxon>
        <taxon>Acidobacteriota</taxon>
        <taxon>Terriglobia</taxon>
        <taxon>Terriglobales</taxon>
        <taxon>Acidobacteriaceae</taxon>
        <taxon>Occallatibacter</taxon>
    </lineage>
</organism>
<dbReference type="SUPFAM" id="SSF50370">
    <property type="entry name" value="Ricin B-like lectins"/>
    <property type="match status" value="1"/>
</dbReference>
<dbReference type="PANTHER" id="PTHR11069">
    <property type="entry name" value="GLUCOSYLCERAMIDASE"/>
    <property type="match status" value="1"/>
</dbReference>
<dbReference type="EMBL" id="CP093313">
    <property type="protein sequence ID" value="UWZ82822.1"/>
    <property type="molecule type" value="Genomic_DNA"/>
</dbReference>
<dbReference type="InterPro" id="IPR035992">
    <property type="entry name" value="Ricin_B-like_lectins"/>
</dbReference>
<name>A0A9J7BPG9_9BACT</name>
<dbReference type="PANTHER" id="PTHR11069:SF38">
    <property type="entry name" value="GLUCURONOXYLANASE XYNC"/>
    <property type="match status" value="1"/>
</dbReference>
<dbReference type="Pfam" id="PF02055">
    <property type="entry name" value="Glyco_hydro_30"/>
    <property type="match status" value="1"/>
</dbReference>
<dbReference type="GO" id="GO:0004348">
    <property type="term" value="F:glucosylceramidase activity"/>
    <property type="evidence" value="ECO:0007669"/>
    <property type="project" value="InterPro"/>
</dbReference>
<dbReference type="InterPro" id="IPR013780">
    <property type="entry name" value="Glyco_hydro_b"/>
</dbReference>
<protein>
    <submittedName>
        <fullName evidence="7">RICIN domain-containing protein</fullName>
    </submittedName>
</protein>